<dbReference type="Proteomes" id="UP001596220">
    <property type="component" value="Unassembled WGS sequence"/>
</dbReference>
<feature type="compositionally biased region" description="Low complexity" evidence="1">
    <location>
        <begin position="128"/>
        <end position="190"/>
    </location>
</feature>
<evidence type="ECO:0000313" key="4">
    <source>
        <dbReference type="Proteomes" id="UP001596220"/>
    </source>
</evidence>
<dbReference type="EMBL" id="JBHSQO010000050">
    <property type="protein sequence ID" value="MFC6093828.1"/>
    <property type="molecule type" value="Genomic_DNA"/>
</dbReference>
<evidence type="ECO:0000256" key="1">
    <source>
        <dbReference type="SAM" id="MobiDB-lite"/>
    </source>
</evidence>
<proteinExistence type="predicted"/>
<evidence type="ECO:0000313" key="3">
    <source>
        <dbReference type="EMBL" id="MFC6093828.1"/>
    </source>
</evidence>
<feature type="compositionally biased region" description="Polar residues" evidence="1">
    <location>
        <begin position="191"/>
        <end position="205"/>
    </location>
</feature>
<feature type="signal peptide" evidence="2">
    <location>
        <begin position="1"/>
        <end position="33"/>
    </location>
</feature>
<name>A0ABW1PFI0_9PSEU</name>
<dbReference type="InterPro" id="IPR036182">
    <property type="entry name" value="PCuAC_sf"/>
</dbReference>
<accession>A0ABW1PFI0</accession>
<evidence type="ECO:0000256" key="2">
    <source>
        <dbReference type="SAM" id="SignalP"/>
    </source>
</evidence>
<evidence type="ECO:0008006" key="5">
    <source>
        <dbReference type="Google" id="ProtNLM"/>
    </source>
</evidence>
<dbReference type="Pfam" id="PF04314">
    <property type="entry name" value="PCuAC"/>
    <property type="match status" value="1"/>
</dbReference>
<sequence length="263" mass="26123">MGRAHQKSPAPRRLAVVAALAAGLGLVAAGCSAGQITQTDTQVAAVNGASGDVGLVSVRDAQLLFPVEHGLYEEGEDAPISLLIANNSGEADKLLAVTSDSSEPAEITGDTLLEGTSSILVEAEEGQSGSHSSTTASAGRTGSSTPSGSSSPSVTSTTSPSGSSSVTGTTTPTSGSGATTTTEADSASQSNNMPTTPTKLPSSVDPTEPGLAKIVLKGLTKQLRPGQTIRVTFLFEKAGELTLELPIGASPEPRPAGESSGGH</sequence>
<keyword evidence="2" id="KW-0732">Signal</keyword>
<protein>
    <recommendedName>
        <fullName evidence="5">Copper(I)-binding protein</fullName>
    </recommendedName>
</protein>
<dbReference type="SUPFAM" id="SSF110087">
    <property type="entry name" value="DR1885-like metal-binding protein"/>
    <property type="match status" value="1"/>
</dbReference>
<gene>
    <name evidence="3" type="ORF">ACFP3R_31560</name>
</gene>
<comment type="caution">
    <text evidence="3">The sequence shown here is derived from an EMBL/GenBank/DDBJ whole genome shotgun (WGS) entry which is preliminary data.</text>
</comment>
<dbReference type="InterPro" id="IPR007410">
    <property type="entry name" value="LpqE-like"/>
</dbReference>
<feature type="chain" id="PRO_5046714315" description="Copper(I)-binding protein" evidence="2">
    <location>
        <begin position="34"/>
        <end position="263"/>
    </location>
</feature>
<dbReference type="PROSITE" id="PS51257">
    <property type="entry name" value="PROKAR_LIPOPROTEIN"/>
    <property type="match status" value="1"/>
</dbReference>
<organism evidence="3 4">
    <name type="scientific">Saccharothrix lopnurensis</name>
    <dbReference type="NCBI Taxonomy" id="1670621"/>
    <lineage>
        <taxon>Bacteria</taxon>
        <taxon>Bacillati</taxon>
        <taxon>Actinomycetota</taxon>
        <taxon>Actinomycetes</taxon>
        <taxon>Pseudonocardiales</taxon>
        <taxon>Pseudonocardiaceae</taxon>
        <taxon>Saccharothrix</taxon>
    </lineage>
</organism>
<keyword evidence="4" id="KW-1185">Reference proteome</keyword>
<feature type="region of interest" description="Disordered" evidence="1">
    <location>
        <begin position="123"/>
        <end position="207"/>
    </location>
</feature>
<reference evidence="4" key="1">
    <citation type="journal article" date="2019" name="Int. J. Syst. Evol. Microbiol.">
        <title>The Global Catalogue of Microorganisms (GCM) 10K type strain sequencing project: providing services to taxonomists for standard genome sequencing and annotation.</title>
        <authorList>
            <consortium name="The Broad Institute Genomics Platform"/>
            <consortium name="The Broad Institute Genome Sequencing Center for Infectious Disease"/>
            <person name="Wu L."/>
            <person name="Ma J."/>
        </authorList>
    </citation>
    <scope>NUCLEOTIDE SEQUENCE [LARGE SCALE GENOMIC DNA]</scope>
    <source>
        <strain evidence="4">CGMCC 4.7246</strain>
    </source>
</reference>
<dbReference type="Gene3D" id="2.60.40.1890">
    <property type="entry name" value="PCu(A)C copper chaperone"/>
    <property type="match status" value="1"/>
</dbReference>
<dbReference type="RefSeq" id="WP_380641403.1">
    <property type="nucleotide sequence ID" value="NZ_JBHSQO010000050.1"/>
</dbReference>